<dbReference type="Gene3D" id="3.90.640.10">
    <property type="entry name" value="Actin, Chain A, domain 4"/>
    <property type="match status" value="1"/>
</dbReference>
<feature type="compositionally biased region" description="Acidic residues" evidence="2">
    <location>
        <begin position="81"/>
        <end position="92"/>
    </location>
</feature>
<dbReference type="Pfam" id="PF00022">
    <property type="entry name" value="Actin"/>
    <property type="match status" value="2"/>
</dbReference>
<proteinExistence type="inferred from homology"/>
<dbReference type="EMBL" id="LXFE01000917">
    <property type="protein sequence ID" value="OLL24237.1"/>
    <property type="molecule type" value="Genomic_DNA"/>
</dbReference>
<dbReference type="PANTHER" id="PTHR11937">
    <property type="entry name" value="ACTIN"/>
    <property type="match status" value="1"/>
</dbReference>
<accession>A0A1U7LNK9</accession>
<dbReference type="FunFam" id="3.30.420.40:FF:000232">
    <property type="entry name" value="Actin-related protein 8"/>
    <property type="match status" value="1"/>
</dbReference>
<dbReference type="GO" id="GO:0031011">
    <property type="term" value="C:Ino80 complex"/>
    <property type="evidence" value="ECO:0007669"/>
    <property type="project" value="EnsemblFungi"/>
</dbReference>
<dbReference type="STRING" id="1198029.A0A1U7LNK9"/>
<sequence>MPPKKKINLDGPEYNPDDYCFTSVPAIPAINQKNYYTEYLKKDDQFWVNRKILADLAEENARKAKKTEGNQDVAKSVQDDLPMEDEDDEDSTVNEQAGSRIIVIHPGSRNLRIGLASDAFPKTVPNVIARRVDPNTDPKDSEIVPKRINPDNPEGMFGESFEAIVSLLDGEVKSLLRSAKRRSVPNARELAAGYNKRSEVEVIPDHNDPNRVEWTDVSNKPSYVIGQKALSLPSNNAEYKLFWPYKHGSFNEQDYKTRRSLLGDIRLILEKSIEDELLIKLRDISQYSAVLIIPDLYDRTCIIELIHLLLREIGLSRVCIQQESVSVTFGAGISSACVVDIGAQKTSISCVDEGMCISDSRIDMKYGGDDITELFTKLLLRSSFPYSSVNLNQSHDWLLVEELKLKFCTTNEGQIAINLYQFFVRAPGEATRKFTFKVYDEVIMAPMSPFFPQSFERGQILPYKNTLFPISQDIYDNTTNEPEVCNWLGCADSKSLAQNKLLGKAVVAALSNTESSPAKQPAAASVTFTPASSMRGSPERELTPVVTQPLGIPLTDSPTTSPEYPIIPVDVAVAQSIQFASVNNMERLNRLYESIIVVGGSGMAPGFPRLLETRLQTMLNSSYIQVVPPPREMDPTILAWKGGSVTSKLKIATEMWIGQVEWDLLGSRVLHSRCLFAF</sequence>
<dbReference type="InterPro" id="IPR004000">
    <property type="entry name" value="Actin"/>
</dbReference>
<dbReference type="Proteomes" id="UP000186594">
    <property type="component" value="Unassembled WGS sequence"/>
</dbReference>
<feature type="region of interest" description="Disordered" evidence="2">
    <location>
        <begin position="62"/>
        <end position="95"/>
    </location>
</feature>
<feature type="compositionally biased region" description="Polar residues" evidence="2">
    <location>
        <begin position="526"/>
        <end position="535"/>
    </location>
</feature>
<dbReference type="OrthoDB" id="5572108at2759"/>
<dbReference type="Gene3D" id="3.30.420.40">
    <property type="match status" value="3"/>
</dbReference>
<evidence type="ECO:0000256" key="2">
    <source>
        <dbReference type="SAM" id="MobiDB-lite"/>
    </source>
</evidence>
<dbReference type="InterPro" id="IPR043129">
    <property type="entry name" value="ATPase_NBD"/>
</dbReference>
<feature type="region of interest" description="Disordered" evidence="2">
    <location>
        <begin position="130"/>
        <end position="151"/>
    </location>
</feature>
<organism evidence="3 4">
    <name type="scientific">Neolecta irregularis (strain DAH-3)</name>
    <dbReference type="NCBI Taxonomy" id="1198029"/>
    <lineage>
        <taxon>Eukaryota</taxon>
        <taxon>Fungi</taxon>
        <taxon>Dikarya</taxon>
        <taxon>Ascomycota</taxon>
        <taxon>Taphrinomycotina</taxon>
        <taxon>Neolectales</taxon>
        <taxon>Neolectaceae</taxon>
        <taxon>Neolecta</taxon>
    </lineage>
</organism>
<gene>
    <name evidence="3" type="ORF">NEOLI_003811</name>
</gene>
<dbReference type="CDD" id="cd10206">
    <property type="entry name" value="ASKHA_NBD_Arp8-like"/>
    <property type="match status" value="1"/>
</dbReference>
<comment type="caution">
    <text evidence="3">The sequence shown here is derived from an EMBL/GenBank/DDBJ whole genome shotgun (WGS) entry which is preliminary data.</text>
</comment>
<comment type="similarity">
    <text evidence="1">Belongs to the actin family.</text>
</comment>
<dbReference type="SUPFAM" id="SSF53067">
    <property type="entry name" value="Actin-like ATPase domain"/>
    <property type="match status" value="2"/>
</dbReference>
<keyword evidence="4" id="KW-1185">Reference proteome</keyword>
<evidence type="ECO:0000313" key="4">
    <source>
        <dbReference type="Proteomes" id="UP000186594"/>
    </source>
</evidence>
<dbReference type="SMART" id="SM00268">
    <property type="entry name" value="ACTIN"/>
    <property type="match status" value="1"/>
</dbReference>
<feature type="compositionally biased region" description="Basic and acidic residues" evidence="2">
    <location>
        <begin position="130"/>
        <end position="149"/>
    </location>
</feature>
<name>A0A1U7LNK9_NEOID</name>
<dbReference type="OMA" id="AYKCMWA"/>
<protein>
    <submittedName>
        <fullName evidence="3">Putative actin-related protein 8</fullName>
    </submittedName>
</protein>
<evidence type="ECO:0000313" key="3">
    <source>
        <dbReference type="EMBL" id="OLL24237.1"/>
    </source>
</evidence>
<reference evidence="3 4" key="1">
    <citation type="submission" date="2016-04" db="EMBL/GenBank/DDBJ databases">
        <title>Evolutionary innovation and constraint leading to complex multicellularity in the Ascomycota.</title>
        <authorList>
            <person name="Cisse O."/>
            <person name="Nguyen A."/>
            <person name="Hewitt D.A."/>
            <person name="Jedd G."/>
            <person name="Stajich J.E."/>
        </authorList>
    </citation>
    <scope>NUCLEOTIDE SEQUENCE [LARGE SCALE GENOMIC DNA]</scope>
    <source>
        <strain evidence="3 4">DAH-3</strain>
    </source>
</reference>
<dbReference type="GO" id="GO:0034080">
    <property type="term" value="P:CENP-A containing chromatin assembly"/>
    <property type="evidence" value="ECO:0007669"/>
    <property type="project" value="EnsemblFungi"/>
</dbReference>
<evidence type="ECO:0000256" key="1">
    <source>
        <dbReference type="RuleBase" id="RU000487"/>
    </source>
</evidence>
<dbReference type="AlphaFoldDB" id="A0A1U7LNK9"/>
<feature type="region of interest" description="Disordered" evidence="2">
    <location>
        <begin position="521"/>
        <end position="542"/>
    </location>
</feature>